<sequence length="158" mass="18555">MKVQLIQNLSVKEVSELKLVGFRVLCANNEYKNEIPKAAKSLDNRLIEIKHLLNKEIQFGAFFVDSKKEEEDGYWVCVEVEKFEDIPKDMVIKTIPPQRYAAANFQGSNQQIFEAYDELHQWAEENGHKRLKNSWHIEIFQSWEDSNNLKVELLDTIK</sequence>
<dbReference type="AlphaFoldDB" id="A0A165P651"/>
<dbReference type="EMBL" id="LRFC01000001">
    <property type="protein sequence ID" value="KZE69120.1"/>
    <property type="molecule type" value="Genomic_DNA"/>
</dbReference>
<organism evidence="2 3">
    <name type="scientific">Fictibacillus phosphorivorans</name>
    <dbReference type="NCBI Taxonomy" id="1221500"/>
    <lineage>
        <taxon>Bacteria</taxon>
        <taxon>Bacillati</taxon>
        <taxon>Bacillota</taxon>
        <taxon>Bacilli</taxon>
        <taxon>Bacillales</taxon>
        <taxon>Fictibacillaceae</taxon>
        <taxon>Fictibacillus</taxon>
    </lineage>
</organism>
<keyword evidence="3" id="KW-1185">Reference proteome</keyword>
<comment type="caution">
    <text evidence="2">The sequence shown here is derived from an EMBL/GenBank/DDBJ whole genome shotgun (WGS) entry which is preliminary data.</text>
</comment>
<evidence type="ECO:0000259" key="1">
    <source>
        <dbReference type="SMART" id="SM00871"/>
    </source>
</evidence>
<evidence type="ECO:0000313" key="2">
    <source>
        <dbReference type="EMBL" id="KZE69120.1"/>
    </source>
</evidence>
<dbReference type="SUPFAM" id="SSF55136">
    <property type="entry name" value="Probable bacterial effector-binding domain"/>
    <property type="match status" value="1"/>
</dbReference>
<dbReference type="Pfam" id="PF06445">
    <property type="entry name" value="GyrI-like"/>
    <property type="match status" value="1"/>
</dbReference>
<gene>
    <name evidence="2" type="ORF">AWM68_02310</name>
</gene>
<dbReference type="InterPro" id="IPR029442">
    <property type="entry name" value="GyrI-like"/>
</dbReference>
<proteinExistence type="predicted"/>
<protein>
    <submittedName>
        <fullName evidence="2">Transcription activator</fullName>
    </submittedName>
</protein>
<feature type="domain" description="AraC effector-binding" evidence="1">
    <location>
        <begin position="7"/>
        <end position="158"/>
    </location>
</feature>
<dbReference type="Proteomes" id="UP000076567">
    <property type="component" value="Unassembled WGS sequence"/>
</dbReference>
<accession>A0A165P651</accession>
<dbReference type="InterPro" id="IPR011256">
    <property type="entry name" value="Reg_factor_effector_dom_sf"/>
</dbReference>
<evidence type="ECO:0000313" key="3">
    <source>
        <dbReference type="Proteomes" id="UP000076567"/>
    </source>
</evidence>
<dbReference type="OrthoDB" id="2593454at2"/>
<name>A0A165P651_9BACL</name>
<dbReference type="Gene3D" id="3.20.80.10">
    <property type="entry name" value="Regulatory factor, effector binding domain"/>
    <property type="match status" value="1"/>
</dbReference>
<reference evidence="3" key="1">
    <citation type="submission" date="2016-01" db="EMBL/GenBank/DDBJ databases">
        <title>Draft genome of Chromobacterium sp. F49.</title>
        <authorList>
            <person name="Hong K.W."/>
        </authorList>
    </citation>
    <scope>NUCLEOTIDE SEQUENCE [LARGE SCALE GENOMIC DNA]</scope>
    <source>
        <strain evidence="3">P7IIIA</strain>
    </source>
</reference>
<dbReference type="SMART" id="SM00871">
    <property type="entry name" value="AraC_E_bind"/>
    <property type="match status" value="1"/>
</dbReference>
<dbReference type="InterPro" id="IPR010499">
    <property type="entry name" value="AraC_E-bd"/>
</dbReference>
<dbReference type="RefSeq" id="WP_066236467.1">
    <property type="nucleotide sequence ID" value="NZ_LRFC01000001.1"/>
</dbReference>